<protein>
    <recommendedName>
        <fullName evidence="1">PPC domain-containing protein</fullName>
    </recommendedName>
</protein>
<dbReference type="SUPFAM" id="SSF117856">
    <property type="entry name" value="AF0104/ALDC/Ptd012-like"/>
    <property type="match status" value="1"/>
</dbReference>
<reference evidence="2 3" key="1">
    <citation type="journal article" date="2015" name="MBio">
        <title>Genome-Resolved Metagenomic Analysis Reveals Roles for Candidate Phyla and Other Microbial Community Members in Biogeochemical Transformations in Oil Reservoirs.</title>
        <authorList>
            <person name="Hu P."/>
            <person name="Tom L."/>
            <person name="Singh A."/>
            <person name="Thomas B.C."/>
            <person name="Baker B.J."/>
            <person name="Piceno Y.M."/>
            <person name="Andersen G.L."/>
            <person name="Banfield J.F."/>
        </authorList>
    </citation>
    <scope>NUCLEOTIDE SEQUENCE [LARGE SCALE GENOMIC DNA]</scope>
    <source>
        <strain evidence="2">57_489</strain>
    </source>
</reference>
<dbReference type="PANTHER" id="PTHR34988">
    <property type="entry name" value="PROTEIN, PUTATIVE-RELATED"/>
    <property type="match status" value="1"/>
</dbReference>
<accession>A0A117LFC9</accession>
<dbReference type="EMBL" id="LGFT01000034">
    <property type="protein sequence ID" value="KUK44125.1"/>
    <property type="molecule type" value="Genomic_DNA"/>
</dbReference>
<dbReference type="InterPro" id="IPR005175">
    <property type="entry name" value="PPC_dom"/>
</dbReference>
<dbReference type="PROSITE" id="PS51742">
    <property type="entry name" value="PPC"/>
    <property type="match status" value="1"/>
</dbReference>
<dbReference type="PANTHER" id="PTHR34988:SF1">
    <property type="entry name" value="DNA-BINDING PROTEIN"/>
    <property type="match status" value="1"/>
</dbReference>
<comment type="caution">
    <text evidence="2">The sequence shown here is derived from an EMBL/GenBank/DDBJ whole genome shotgun (WGS) entry which is preliminary data.</text>
</comment>
<organism evidence="2 3">
    <name type="scientific">Methanothrix harundinacea</name>
    <dbReference type="NCBI Taxonomy" id="301375"/>
    <lineage>
        <taxon>Archaea</taxon>
        <taxon>Methanobacteriati</taxon>
        <taxon>Methanobacteriota</taxon>
        <taxon>Stenosarchaea group</taxon>
        <taxon>Methanomicrobia</taxon>
        <taxon>Methanotrichales</taxon>
        <taxon>Methanotrichaceae</taxon>
        <taxon>Methanothrix</taxon>
    </lineage>
</organism>
<dbReference type="PIRSF" id="PIRSF016702">
    <property type="entry name" value="DNA_bp_PD1"/>
    <property type="match status" value="1"/>
</dbReference>
<sequence>MSLVQELKPGRLYLFSLDHDSEIVASITNLAESLRVEAGVVSGIGALQKAEIGYYDQKTHEYRTIEIDRPMEISSLIGNVSIRDGKPFLHAHVTLADSEGNVKGGHLSRGTVFAAEIYLRELIGRPLERCHDPTTDLFLWSETR</sequence>
<name>A0A117LFC9_9EURY</name>
<dbReference type="InterPro" id="IPR025707">
    <property type="entry name" value="DNA_bp_PD1"/>
</dbReference>
<evidence type="ECO:0000313" key="3">
    <source>
        <dbReference type="Proteomes" id="UP000057043"/>
    </source>
</evidence>
<feature type="domain" description="PPC" evidence="1">
    <location>
        <begin position="7"/>
        <end position="143"/>
    </location>
</feature>
<evidence type="ECO:0000259" key="1">
    <source>
        <dbReference type="PROSITE" id="PS51742"/>
    </source>
</evidence>
<dbReference type="AlphaFoldDB" id="A0A117LFC9"/>
<proteinExistence type="predicted"/>
<dbReference type="PATRIC" id="fig|301375.7.peg.1549"/>
<dbReference type="Proteomes" id="UP000057043">
    <property type="component" value="Unassembled WGS sequence"/>
</dbReference>
<evidence type="ECO:0000313" key="2">
    <source>
        <dbReference type="EMBL" id="KUK44125.1"/>
    </source>
</evidence>
<dbReference type="Gene3D" id="3.30.1330.80">
    <property type="entry name" value="Hypothetical protein, similar to alpha- acetolactate decarboxylase, domain 2"/>
    <property type="match status" value="1"/>
</dbReference>
<gene>
    <name evidence="2" type="ORF">XD72_1515</name>
</gene>
<dbReference type="Pfam" id="PF03479">
    <property type="entry name" value="PCC"/>
    <property type="match status" value="1"/>
</dbReference>
<dbReference type="CDD" id="cd11378">
    <property type="entry name" value="DUF296"/>
    <property type="match status" value="1"/>
</dbReference>